<feature type="region of interest" description="Disordered" evidence="1">
    <location>
        <begin position="21"/>
        <end position="42"/>
    </location>
</feature>
<reference evidence="2" key="1">
    <citation type="submission" date="2023-03" db="UniProtKB">
        <authorList>
            <consortium name="EnsemblPlants"/>
        </authorList>
    </citation>
    <scope>IDENTIFICATION</scope>
</reference>
<name>A0A9I9DCN3_CUCME</name>
<evidence type="ECO:0000313" key="2">
    <source>
        <dbReference type="EnsemblPlants" id="MELO3C016364.2.1"/>
    </source>
</evidence>
<dbReference type="Gramene" id="MELO3C016364.2.1">
    <property type="protein sequence ID" value="MELO3C016364.2.1"/>
    <property type="gene ID" value="MELO3C016364.2"/>
</dbReference>
<organism evidence="2">
    <name type="scientific">Cucumis melo</name>
    <name type="common">Muskmelon</name>
    <dbReference type="NCBI Taxonomy" id="3656"/>
    <lineage>
        <taxon>Eukaryota</taxon>
        <taxon>Viridiplantae</taxon>
        <taxon>Streptophyta</taxon>
        <taxon>Embryophyta</taxon>
        <taxon>Tracheophyta</taxon>
        <taxon>Spermatophyta</taxon>
        <taxon>Magnoliopsida</taxon>
        <taxon>eudicotyledons</taxon>
        <taxon>Gunneridae</taxon>
        <taxon>Pentapetalae</taxon>
        <taxon>rosids</taxon>
        <taxon>fabids</taxon>
        <taxon>Cucurbitales</taxon>
        <taxon>Cucurbitaceae</taxon>
        <taxon>Benincaseae</taxon>
        <taxon>Cucumis</taxon>
    </lineage>
</organism>
<accession>A0A9I9DCN3</accession>
<proteinExistence type="predicted"/>
<protein>
    <submittedName>
        <fullName evidence="2">Uncharacterized protein</fullName>
    </submittedName>
</protein>
<dbReference type="AlphaFoldDB" id="A0A9I9DCN3"/>
<evidence type="ECO:0000256" key="1">
    <source>
        <dbReference type="SAM" id="MobiDB-lite"/>
    </source>
</evidence>
<dbReference type="EnsemblPlants" id="MELO3C016364.2.1">
    <property type="protein sequence ID" value="MELO3C016364.2.1"/>
    <property type="gene ID" value="MELO3C016364.2"/>
</dbReference>
<sequence length="56" mass="6221">MGLISAFPDRDEGQKALEIKFSDNPDACPSGMESKEVKKPRTRVISRLNSTEIGNR</sequence>